<protein>
    <submittedName>
        <fullName evidence="1">Uncharacterized protein</fullName>
    </submittedName>
</protein>
<dbReference type="EMBL" id="JACEFF010000343">
    <property type="protein sequence ID" value="KAH9639423.1"/>
    <property type="molecule type" value="Genomic_DNA"/>
</dbReference>
<organism evidence="1 2">
    <name type="scientific">Spodoptera exigua</name>
    <name type="common">Beet armyworm</name>
    <name type="synonym">Noctua fulgens</name>
    <dbReference type="NCBI Taxonomy" id="7107"/>
    <lineage>
        <taxon>Eukaryota</taxon>
        <taxon>Metazoa</taxon>
        <taxon>Ecdysozoa</taxon>
        <taxon>Arthropoda</taxon>
        <taxon>Hexapoda</taxon>
        <taxon>Insecta</taxon>
        <taxon>Pterygota</taxon>
        <taxon>Neoptera</taxon>
        <taxon>Endopterygota</taxon>
        <taxon>Lepidoptera</taxon>
        <taxon>Glossata</taxon>
        <taxon>Ditrysia</taxon>
        <taxon>Noctuoidea</taxon>
        <taxon>Noctuidae</taxon>
        <taxon>Amphipyrinae</taxon>
        <taxon>Spodoptera</taxon>
    </lineage>
</organism>
<dbReference type="AlphaFoldDB" id="A0A922SJI8"/>
<comment type="caution">
    <text evidence="1">The sequence shown here is derived from an EMBL/GenBank/DDBJ whole genome shotgun (WGS) entry which is preliminary data.</text>
</comment>
<accession>A0A922SJI8</accession>
<reference evidence="1" key="1">
    <citation type="journal article" date="2021" name="G3 (Bethesda)">
        <title>Genome and transcriptome analysis of the beet armyworm Spodoptera exigua reveals targets for pest control. .</title>
        <authorList>
            <person name="Simon S."/>
            <person name="Breeschoten T."/>
            <person name="Jansen H.J."/>
            <person name="Dirks R.P."/>
            <person name="Schranz M.E."/>
            <person name="Ros V.I.D."/>
        </authorList>
    </citation>
    <scope>NUCLEOTIDE SEQUENCE</scope>
    <source>
        <strain evidence="1">TB_SE_WUR_2020</strain>
    </source>
</reference>
<evidence type="ECO:0000313" key="1">
    <source>
        <dbReference type="EMBL" id="KAH9639423.1"/>
    </source>
</evidence>
<dbReference type="Proteomes" id="UP000814243">
    <property type="component" value="Unassembled WGS sequence"/>
</dbReference>
<proteinExistence type="predicted"/>
<gene>
    <name evidence="1" type="ORF">HF086_002112</name>
</gene>
<name>A0A922SJI8_SPOEX</name>
<evidence type="ECO:0000313" key="2">
    <source>
        <dbReference type="Proteomes" id="UP000814243"/>
    </source>
</evidence>
<sequence length="223" mass="24591">MQCVRPLAASARGKCNEAIPLVLEYFSILNLVRRPCDQIQIPIATPIVMSQDSVLYEELVNQCSTGPPPRLGLKAASPGVAGADEDCNSNTSLTGSQHSHDDIDAHCDNSGYLWFLDYNPIFRDGSCHHTSVLSSVSASYKGISDLTSRFEFTSRYNDIARDLDANLAEADMESFRTEDIHALLMTANLPHDTIIDDRTHDVSINFSQLAIIEILILLMVGKY</sequence>